<dbReference type="Proteomes" id="UP000547209">
    <property type="component" value="Unassembled WGS sequence"/>
</dbReference>
<dbReference type="AlphaFoldDB" id="A0A7X0VE65"/>
<accession>A0A7X0VE65</accession>
<keyword evidence="3" id="KW-1185">Reference proteome</keyword>
<evidence type="ECO:0000313" key="2">
    <source>
        <dbReference type="EMBL" id="MBB6669219.1"/>
    </source>
</evidence>
<reference evidence="2 3" key="1">
    <citation type="submission" date="2020-08" db="EMBL/GenBank/DDBJ databases">
        <title>Cohnella phylogeny.</title>
        <authorList>
            <person name="Dunlap C."/>
        </authorList>
    </citation>
    <scope>NUCLEOTIDE SEQUENCE [LARGE SCALE GENOMIC DNA]</scope>
    <source>
        <strain evidence="2 3">DSM 28246</strain>
    </source>
</reference>
<protein>
    <submittedName>
        <fullName evidence="2">Uncharacterized protein</fullName>
    </submittedName>
</protein>
<sequence>MPDSKRRGGRSERSGRAKLTEADKAKGWVGQVRSGQGRGEESGFALFVLDGAKLLCR</sequence>
<evidence type="ECO:0000313" key="3">
    <source>
        <dbReference type="Proteomes" id="UP000547209"/>
    </source>
</evidence>
<evidence type="ECO:0000256" key="1">
    <source>
        <dbReference type="SAM" id="MobiDB-lite"/>
    </source>
</evidence>
<feature type="region of interest" description="Disordered" evidence="1">
    <location>
        <begin position="1"/>
        <end position="24"/>
    </location>
</feature>
<dbReference type="EMBL" id="JACJVP010000001">
    <property type="protein sequence ID" value="MBB6669219.1"/>
    <property type="molecule type" value="Genomic_DNA"/>
</dbReference>
<proteinExistence type="predicted"/>
<dbReference type="RefSeq" id="WP_185140655.1">
    <property type="nucleotide sequence ID" value="NZ_JACJVP010000001.1"/>
</dbReference>
<gene>
    <name evidence="2" type="ORF">H7C19_00800</name>
</gene>
<organism evidence="2 3">
    <name type="scientific">Cohnella nanjingensis</name>
    <dbReference type="NCBI Taxonomy" id="1387779"/>
    <lineage>
        <taxon>Bacteria</taxon>
        <taxon>Bacillati</taxon>
        <taxon>Bacillota</taxon>
        <taxon>Bacilli</taxon>
        <taxon>Bacillales</taxon>
        <taxon>Paenibacillaceae</taxon>
        <taxon>Cohnella</taxon>
    </lineage>
</organism>
<name>A0A7X0VE65_9BACL</name>
<comment type="caution">
    <text evidence="2">The sequence shown here is derived from an EMBL/GenBank/DDBJ whole genome shotgun (WGS) entry which is preliminary data.</text>
</comment>